<dbReference type="Proteomes" id="UP000663842">
    <property type="component" value="Unassembled WGS sequence"/>
</dbReference>
<evidence type="ECO:0000313" key="2">
    <source>
        <dbReference type="EMBL" id="CAF0965059.1"/>
    </source>
</evidence>
<keyword evidence="1" id="KW-0472">Membrane</keyword>
<accession>A0A814E9S2</accession>
<comment type="caution">
    <text evidence="2">The sequence shown here is derived from an EMBL/GenBank/DDBJ whole genome shotgun (WGS) entry which is preliminary data.</text>
</comment>
<evidence type="ECO:0000256" key="1">
    <source>
        <dbReference type="SAM" id="Phobius"/>
    </source>
</evidence>
<evidence type="ECO:0000313" key="3">
    <source>
        <dbReference type="EMBL" id="CAF1205594.1"/>
    </source>
</evidence>
<evidence type="ECO:0000313" key="12">
    <source>
        <dbReference type="Proteomes" id="UP000663855"/>
    </source>
</evidence>
<gene>
    <name evidence="10" type="ORF">BYL167_LOCUS18369</name>
    <name evidence="2" type="ORF">CJN711_LOCUS590</name>
    <name evidence="11" type="ORF">GIL414_LOCUS85059</name>
    <name evidence="3" type="ORF">KQP761_LOCUS71</name>
    <name evidence="5" type="ORF">MBJ925_LOCUS28984</name>
    <name evidence="7" type="ORF">OVN521_LOCUS1234</name>
    <name evidence="9" type="ORF">SMN809_LOCUS13303</name>
    <name evidence="8" type="ORF">UXM345_LOCUS6705</name>
    <name evidence="4" type="ORF">WKI299_LOCUS143</name>
    <name evidence="6" type="ORF">XDN619_LOCUS33050</name>
</gene>
<dbReference type="Proteomes" id="UP000663855">
    <property type="component" value="Unassembled WGS sequence"/>
</dbReference>
<dbReference type="Proteomes" id="UP000681967">
    <property type="component" value="Unassembled WGS sequence"/>
</dbReference>
<dbReference type="EMBL" id="CAJNRF010000009">
    <property type="protein sequence ID" value="CAF1928007.1"/>
    <property type="molecule type" value="Genomic_DNA"/>
</dbReference>
<evidence type="ECO:0000313" key="5">
    <source>
        <dbReference type="EMBL" id="CAF2138231.1"/>
    </source>
</evidence>
<dbReference type="Proteomes" id="UP000676336">
    <property type="component" value="Unassembled WGS sequence"/>
</dbReference>
<dbReference type="EMBL" id="CAJOBG010000081">
    <property type="protein sequence ID" value="CAF3752862.1"/>
    <property type="molecule type" value="Genomic_DNA"/>
</dbReference>
<dbReference type="EMBL" id="CAJOBH010007518">
    <property type="protein sequence ID" value="CAF4086559.1"/>
    <property type="molecule type" value="Genomic_DNA"/>
</dbReference>
<evidence type="ECO:0000313" key="10">
    <source>
        <dbReference type="EMBL" id="CAF4086559.1"/>
    </source>
</evidence>
<dbReference type="Proteomes" id="UP000663834">
    <property type="component" value="Unassembled WGS sequence"/>
</dbReference>
<dbReference type="EMBL" id="CAJNRG010016681">
    <property type="protein sequence ID" value="CAF2206223.1"/>
    <property type="molecule type" value="Genomic_DNA"/>
</dbReference>
<proteinExistence type="predicted"/>
<dbReference type="Proteomes" id="UP000681720">
    <property type="component" value="Unassembled WGS sequence"/>
</dbReference>
<evidence type="ECO:0000313" key="6">
    <source>
        <dbReference type="EMBL" id="CAF2206223.1"/>
    </source>
</evidence>
<dbReference type="EMBL" id="CAJOBJ010368802">
    <property type="protein sequence ID" value="CAF5222414.1"/>
    <property type="molecule type" value="Genomic_DNA"/>
</dbReference>
<keyword evidence="1" id="KW-1133">Transmembrane helix</keyword>
<dbReference type="EMBL" id="CAJOBF010000538">
    <property type="protein sequence ID" value="CAF3832698.1"/>
    <property type="molecule type" value="Genomic_DNA"/>
</dbReference>
<evidence type="ECO:0000313" key="8">
    <source>
        <dbReference type="EMBL" id="CAF3832698.1"/>
    </source>
</evidence>
<keyword evidence="13" id="KW-1185">Reference proteome</keyword>
<evidence type="ECO:0000313" key="4">
    <source>
        <dbReference type="EMBL" id="CAF1928007.1"/>
    </source>
</evidence>
<dbReference type="EMBL" id="CAJOBI010005232">
    <property type="protein sequence ID" value="CAF4026003.1"/>
    <property type="molecule type" value="Genomic_DNA"/>
</dbReference>
<dbReference type="Proteomes" id="UP000663856">
    <property type="component" value="Unassembled WGS sequence"/>
</dbReference>
<dbReference type="EMBL" id="CAJNOW010000009">
    <property type="protein sequence ID" value="CAF1205594.1"/>
    <property type="molecule type" value="Genomic_DNA"/>
</dbReference>
<organism evidence="2 12">
    <name type="scientific">Rotaria magnacalcarata</name>
    <dbReference type="NCBI Taxonomy" id="392030"/>
    <lineage>
        <taxon>Eukaryota</taxon>
        <taxon>Metazoa</taxon>
        <taxon>Spiralia</taxon>
        <taxon>Gnathifera</taxon>
        <taxon>Rotifera</taxon>
        <taxon>Eurotatoria</taxon>
        <taxon>Bdelloidea</taxon>
        <taxon>Philodinida</taxon>
        <taxon>Philodinidae</taxon>
        <taxon>Rotaria</taxon>
    </lineage>
</organism>
<evidence type="ECO:0000313" key="13">
    <source>
        <dbReference type="Proteomes" id="UP000663866"/>
    </source>
</evidence>
<evidence type="ECO:0000313" key="9">
    <source>
        <dbReference type="EMBL" id="CAF4026003.1"/>
    </source>
</evidence>
<evidence type="ECO:0000313" key="11">
    <source>
        <dbReference type="EMBL" id="CAF5222414.1"/>
    </source>
</evidence>
<reference evidence="2" key="1">
    <citation type="submission" date="2021-02" db="EMBL/GenBank/DDBJ databases">
        <authorList>
            <person name="Nowell W R."/>
        </authorList>
    </citation>
    <scope>NUCLEOTIDE SEQUENCE</scope>
</reference>
<protein>
    <submittedName>
        <fullName evidence="2">Uncharacterized protein</fullName>
    </submittedName>
</protein>
<name>A0A814E9S2_9BILA</name>
<sequence length="106" mass="12147">MAVELVWIVCPILFGLVFLLQTSYFIFKILQARRSNGGGSSITSIHMTDGEATCCMGWAWTSCIDKSTNRITLNTFIAWYIVGLSLNIIITLIFYFIIKHYYKTDY</sequence>
<keyword evidence="1" id="KW-0812">Transmembrane</keyword>
<dbReference type="AlphaFoldDB" id="A0A814E9S2"/>
<evidence type="ECO:0000313" key="7">
    <source>
        <dbReference type="EMBL" id="CAF3752862.1"/>
    </source>
</evidence>
<dbReference type="Proteomes" id="UP000663824">
    <property type="component" value="Unassembled WGS sequence"/>
</dbReference>
<dbReference type="OrthoDB" id="9990651at2759"/>
<feature type="transmembrane region" description="Helical" evidence="1">
    <location>
        <begin position="6"/>
        <end position="27"/>
    </location>
</feature>
<feature type="transmembrane region" description="Helical" evidence="1">
    <location>
        <begin position="76"/>
        <end position="98"/>
    </location>
</feature>
<dbReference type="EMBL" id="CAJNRE010015556">
    <property type="protein sequence ID" value="CAF2138231.1"/>
    <property type="molecule type" value="Genomic_DNA"/>
</dbReference>
<dbReference type="EMBL" id="CAJNOV010000044">
    <property type="protein sequence ID" value="CAF0965059.1"/>
    <property type="molecule type" value="Genomic_DNA"/>
</dbReference>
<dbReference type="Proteomes" id="UP000663887">
    <property type="component" value="Unassembled WGS sequence"/>
</dbReference>
<dbReference type="Proteomes" id="UP000663866">
    <property type="component" value="Unassembled WGS sequence"/>
</dbReference>